<dbReference type="InterPro" id="IPR028995">
    <property type="entry name" value="Glyco_hydro_57/38_cen_sf"/>
</dbReference>
<dbReference type="InterPro" id="IPR011682">
    <property type="entry name" value="Glyco_hydro_38_C"/>
</dbReference>
<evidence type="ECO:0000256" key="1">
    <source>
        <dbReference type="ARBA" id="ARBA00009792"/>
    </source>
</evidence>
<evidence type="ECO:0000256" key="6">
    <source>
        <dbReference type="ARBA" id="ARBA00023295"/>
    </source>
</evidence>
<dbReference type="GO" id="GO:0005764">
    <property type="term" value="C:lysosome"/>
    <property type="evidence" value="ECO:0007669"/>
    <property type="project" value="TreeGrafter"/>
</dbReference>
<keyword evidence="2 7" id="KW-0479">Metal-binding</keyword>
<dbReference type="SUPFAM" id="SSF74650">
    <property type="entry name" value="Galactose mutarotase-like"/>
    <property type="match status" value="2"/>
</dbReference>
<accession>A0A815T3X3</accession>
<evidence type="ECO:0000256" key="4">
    <source>
        <dbReference type="ARBA" id="ARBA00022833"/>
    </source>
</evidence>
<dbReference type="SUPFAM" id="SSF88688">
    <property type="entry name" value="Families 57/38 glycoside transferase middle domain"/>
    <property type="match status" value="1"/>
</dbReference>
<dbReference type="Pfam" id="PF21260">
    <property type="entry name" value="Laman-like_dom"/>
    <property type="match status" value="1"/>
</dbReference>
<dbReference type="Pfam" id="PF09261">
    <property type="entry name" value="Alpha-mann_mid"/>
    <property type="match status" value="1"/>
</dbReference>
<dbReference type="GO" id="GO:0006013">
    <property type="term" value="P:mannose metabolic process"/>
    <property type="evidence" value="ECO:0007669"/>
    <property type="project" value="InterPro"/>
</dbReference>
<dbReference type="InterPro" id="IPR013780">
    <property type="entry name" value="Glyco_hydro_b"/>
</dbReference>
<dbReference type="Gene3D" id="2.60.40.1180">
    <property type="entry name" value="Golgi alpha-mannosidase II"/>
    <property type="match status" value="1"/>
</dbReference>
<dbReference type="InterPro" id="IPR037094">
    <property type="entry name" value="Glyco_hydro_38_cen_sf"/>
</dbReference>
<evidence type="ECO:0000313" key="10">
    <source>
        <dbReference type="EMBL" id="CAF1498029.1"/>
    </source>
</evidence>
<dbReference type="Gene3D" id="2.70.98.30">
    <property type="entry name" value="Golgi alpha-mannosidase II, domain 4"/>
    <property type="match status" value="2"/>
</dbReference>
<dbReference type="InterPro" id="IPR015341">
    <property type="entry name" value="Glyco_hydro_38_cen"/>
</dbReference>
<reference evidence="10" key="1">
    <citation type="submission" date="2021-02" db="EMBL/GenBank/DDBJ databases">
        <authorList>
            <person name="Nowell W R."/>
        </authorList>
    </citation>
    <scope>NUCLEOTIDE SEQUENCE</scope>
</reference>
<gene>
    <name evidence="10" type="ORF">JYZ213_LOCUS43316</name>
</gene>
<dbReference type="InterPro" id="IPR048534">
    <property type="entry name" value="Man2a1-like_dom"/>
</dbReference>
<dbReference type="Gene3D" id="2.60.40.1360">
    <property type="match status" value="1"/>
</dbReference>
<dbReference type="GO" id="GO:0004559">
    <property type="term" value="F:alpha-mannosidase activity"/>
    <property type="evidence" value="ECO:0007669"/>
    <property type="project" value="InterPro"/>
</dbReference>
<feature type="non-terminal residue" evidence="10">
    <location>
        <position position="1"/>
    </location>
</feature>
<evidence type="ECO:0000256" key="7">
    <source>
        <dbReference type="RuleBase" id="RU361199"/>
    </source>
</evidence>
<evidence type="ECO:0000256" key="5">
    <source>
        <dbReference type="ARBA" id="ARBA00023157"/>
    </source>
</evidence>
<evidence type="ECO:0000256" key="8">
    <source>
        <dbReference type="SAM" id="MobiDB-lite"/>
    </source>
</evidence>
<dbReference type="SUPFAM" id="SSF88713">
    <property type="entry name" value="Glycoside hydrolase/deacetylase"/>
    <property type="match status" value="1"/>
</dbReference>
<dbReference type="FunFam" id="2.70.98.30:FF:000003">
    <property type="entry name" value="Alpha-mannosidase"/>
    <property type="match status" value="1"/>
</dbReference>
<dbReference type="Pfam" id="PF01074">
    <property type="entry name" value="Glyco_hydro_38N"/>
    <property type="match status" value="1"/>
</dbReference>
<name>A0A815T3X3_9BILA</name>
<keyword evidence="4 7" id="KW-0862">Zinc</keyword>
<dbReference type="SMART" id="SM00872">
    <property type="entry name" value="Alpha-mann_mid"/>
    <property type="match status" value="1"/>
</dbReference>
<sequence>DDKNVHDYNVPERVEAFIGASLAQAEIYATNHIMMTMGGDFYNQNALEDFKNLDKLIYYVNLQQSNGSGVNIFYSTPSCYLYALNKVGKKWPTKTDDFFPYASTPFVYWTGYFTSRPALKRYERYANNILQVTRQLNGFSQSNLRNIIFDLSEAMGLAQHHDAVSGTSKQHVADDYAQRLSDGIDRAIDVINDAYAKLLPKDGRSTPIPHQFLCPYLNISACLPIEGQKQFTVTLWNPTIHPVTVHHHVPVTGQYLIYDPNGNLVPAEYLSIPDTTKNIPGRMSSAQNQYVFRASLPALGYNTYYFEAKTDTNKIKHKEVTTTTNEACILQNEYLRVVFNDQGNLKHIVNLAKNLTVSFTGQGFYWYIGYAEGKTTPFSPASGAYIFRPLHPEAFPVSLVARINCTKTDTVQKASIVYNNWTSQEFSLYRNASAVEIEWIVGPIPIEDNIGKEIIIRYNTDIKSEIKYYTDANGRQVLERIRDYRPTWHHVPDDLVSSNYYPINSRIWIQDQDRQFTILTDRSQGGGSIYDGSIEIMVHRRLLHDDSMGVKEALNETAYGKGLVVSGKHILLFDRPSDSARLHRTGAQQLFMHPLATYSLPNTSSHTNYSEMFRQSWSALSDAMPLNVHLLTFDQLAPKQYLVRVEHYFESHEDEFYSKSVTIELQILFKSIGTINDMTELILTANLPSSELHRLQWNIKDQESSHTNMFLLERIRDYRPTWHHVPDDLVSSNYYPINSRIWIQDQDRQFTILTDRSQGGGSIYDGSIEIMVHRRLLHDDSMGVKEALNETAYGKGLVVSGKHILLFDRPSDSARLHRTGAQQLFMHPLATYSLPNTSSHMNYSEMFRQSWSALSDSMPLNVHLLTFDQLAPKQYLVRVEHYFESHEDEFYSKSVVIDLQTLFKSIGTINDMTELILTANLPSSELHRLQWNIKDQESSHTNMFQPVEPPPDNLSNQTPRQESDTKHFVCPTEKCHNGCRGRHPEGHCYGFERVMHKCSHHCGPVLTCATCKKPLTDLNECKRCHKRYCDDCCYEYTNFRDFE</sequence>
<dbReference type="Proteomes" id="UP000663845">
    <property type="component" value="Unassembled WGS sequence"/>
</dbReference>
<dbReference type="InterPro" id="IPR000602">
    <property type="entry name" value="Glyco_hydro_38_N"/>
</dbReference>
<comment type="similarity">
    <text evidence="1 7">Belongs to the glycosyl hydrolase 38 family.</text>
</comment>
<dbReference type="InterPro" id="IPR050843">
    <property type="entry name" value="Glycosyl_Hydrlase_38"/>
</dbReference>
<dbReference type="PANTHER" id="PTHR11607:SF3">
    <property type="entry name" value="LYSOSOMAL ALPHA-MANNOSIDASE"/>
    <property type="match status" value="1"/>
</dbReference>
<comment type="cofactor">
    <cofactor evidence="7">
        <name>Zn(2+)</name>
        <dbReference type="ChEBI" id="CHEBI:29105"/>
    </cofactor>
    <text evidence="7">Binds 1 zinc ion per subunit.</text>
</comment>
<keyword evidence="3 7" id="KW-0378">Hydrolase</keyword>
<dbReference type="EC" id="3.2.1.-" evidence="7"/>
<dbReference type="Gene3D" id="1.20.1270.50">
    <property type="entry name" value="Glycoside hydrolase family 38, central domain"/>
    <property type="match status" value="2"/>
</dbReference>
<organism evidence="10 11">
    <name type="scientific">Adineta steineri</name>
    <dbReference type="NCBI Taxonomy" id="433720"/>
    <lineage>
        <taxon>Eukaryota</taxon>
        <taxon>Metazoa</taxon>
        <taxon>Spiralia</taxon>
        <taxon>Gnathifera</taxon>
        <taxon>Rotifera</taxon>
        <taxon>Eurotatoria</taxon>
        <taxon>Bdelloidea</taxon>
        <taxon>Adinetida</taxon>
        <taxon>Adinetidae</taxon>
        <taxon>Adineta</taxon>
    </lineage>
</organism>
<proteinExistence type="inferred from homology"/>
<dbReference type="CDD" id="cd08368">
    <property type="entry name" value="LIM"/>
    <property type="match status" value="1"/>
</dbReference>
<dbReference type="PANTHER" id="PTHR11607">
    <property type="entry name" value="ALPHA-MANNOSIDASE"/>
    <property type="match status" value="1"/>
</dbReference>
<feature type="region of interest" description="Disordered" evidence="8">
    <location>
        <begin position="941"/>
        <end position="962"/>
    </location>
</feature>
<dbReference type="FunFam" id="1.20.1270.50:FF:000002">
    <property type="entry name" value="Alpha-mannosidase"/>
    <property type="match status" value="1"/>
</dbReference>
<keyword evidence="5" id="KW-1015">Disulfide bond</keyword>
<evidence type="ECO:0000313" key="11">
    <source>
        <dbReference type="Proteomes" id="UP000663845"/>
    </source>
</evidence>
<dbReference type="InterPro" id="IPR027291">
    <property type="entry name" value="Glyco_hydro_38_N_sf"/>
</dbReference>
<dbReference type="InterPro" id="IPR011013">
    <property type="entry name" value="Gal_mutarotase_sf_dom"/>
</dbReference>
<evidence type="ECO:0000256" key="2">
    <source>
        <dbReference type="ARBA" id="ARBA00022723"/>
    </source>
</evidence>
<dbReference type="Pfam" id="PF07748">
    <property type="entry name" value="Glyco_hydro_38C"/>
    <property type="match status" value="2"/>
</dbReference>
<evidence type="ECO:0000256" key="3">
    <source>
        <dbReference type="ARBA" id="ARBA00022801"/>
    </source>
</evidence>
<dbReference type="AlphaFoldDB" id="A0A815T3X3"/>
<dbReference type="FunFam" id="1.20.1270.50:FF:000003">
    <property type="entry name" value="Alpha-mannosidase"/>
    <property type="match status" value="1"/>
</dbReference>
<dbReference type="Gene3D" id="3.20.110.10">
    <property type="entry name" value="Glycoside hydrolase 38, N terminal domain"/>
    <property type="match status" value="1"/>
</dbReference>
<protein>
    <recommendedName>
        <fullName evidence="7">Alpha-mannosidase</fullName>
        <ecNumber evidence="7">3.2.1.-</ecNumber>
    </recommendedName>
</protein>
<feature type="domain" description="Glycoside hydrolase family 38 central" evidence="9">
    <location>
        <begin position="107"/>
        <end position="180"/>
    </location>
</feature>
<dbReference type="GO" id="GO:0030246">
    <property type="term" value="F:carbohydrate binding"/>
    <property type="evidence" value="ECO:0007669"/>
    <property type="project" value="InterPro"/>
</dbReference>
<keyword evidence="6 7" id="KW-0326">Glycosidase</keyword>
<comment type="caution">
    <text evidence="10">The sequence shown here is derived from an EMBL/GenBank/DDBJ whole genome shotgun (WGS) entry which is preliminary data.</text>
</comment>
<evidence type="ECO:0000259" key="9">
    <source>
        <dbReference type="SMART" id="SM00872"/>
    </source>
</evidence>
<dbReference type="EMBL" id="CAJNOG010002276">
    <property type="protein sequence ID" value="CAF1498029.1"/>
    <property type="molecule type" value="Genomic_DNA"/>
</dbReference>
<dbReference type="CDD" id="cd00065">
    <property type="entry name" value="FYVE_like_SF"/>
    <property type="match status" value="1"/>
</dbReference>
<dbReference type="GO" id="GO:0046872">
    <property type="term" value="F:metal ion binding"/>
    <property type="evidence" value="ECO:0007669"/>
    <property type="project" value="UniProtKB-KW"/>
</dbReference>
<dbReference type="InterPro" id="IPR011330">
    <property type="entry name" value="Glyco_hydro/deAcase_b/a-brl"/>
</dbReference>